<feature type="region of interest" description="Disordered" evidence="1">
    <location>
        <begin position="58"/>
        <end position="120"/>
    </location>
</feature>
<evidence type="ECO:0000313" key="3">
    <source>
        <dbReference type="Proteomes" id="UP000179627"/>
    </source>
</evidence>
<protein>
    <recommendedName>
        <fullName evidence="4">Secreted protein</fullName>
    </recommendedName>
</protein>
<evidence type="ECO:0000313" key="2">
    <source>
        <dbReference type="EMBL" id="OHV41178.1"/>
    </source>
</evidence>
<sequence length="120" mass="12211">MVTRVFYVALGAATGVLAVRQVARAVSALSPTSVAGSLVQSMREFAADVAEAMAEREEEIRSALGLDEPDAAGGPDDLVGGRPGDPAGGDVLRGAPQGSPGPAVFDPEQTMRLVPGARRP</sequence>
<dbReference type="OrthoDB" id="3538051at2"/>
<evidence type="ECO:0008006" key="4">
    <source>
        <dbReference type="Google" id="ProtNLM"/>
    </source>
</evidence>
<dbReference type="RefSeq" id="WP_071083238.1">
    <property type="nucleotide sequence ID" value="NZ_MBLM01000058.1"/>
</dbReference>
<accession>A0A1S1R2L1</accession>
<reference evidence="3" key="1">
    <citation type="submission" date="2016-07" db="EMBL/GenBank/DDBJ databases">
        <title>Sequence Frankia sp. strain CcI1.17.</title>
        <authorList>
            <person name="Ghodhbane-Gtari F."/>
            <person name="Swanson E."/>
            <person name="Gueddou A."/>
            <person name="Morris K."/>
            <person name="Hezbri K."/>
            <person name="Ktari A."/>
            <person name="Nouioui I."/>
            <person name="Abebe-Akele F."/>
            <person name="Simpson S."/>
            <person name="Thomas K."/>
            <person name="Gtari M."/>
            <person name="Tisa L.S."/>
            <person name="Hurst S."/>
        </authorList>
    </citation>
    <scope>NUCLEOTIDE SEQUENCE [LARGE SCALE GENOMIC DNA]</scope>
    <source>
        <strain evidence="3">Cc1.17</strain>
    </source>
</reference>
<keyword evidence="3" id="KW-1185">Reference proteome</keyword>
<dbReference type="Proteomes" id="UP000179627">
    <property type="component" value="Unassembled WGS sequence"/>
</dbReference>
<organism evidence="2 3">
    <name type="scientific">Parafrankia colletiae</name>
    <dbReference type="NCBI Taxonomy" id="573497"/>
    <lineage>
        <taxon>Bacteria</taxon>
        <taxon>Bacillati</taxon>
        <taxon>Actinomycetota</taxon>
        <taxon>Actinomycetes</taxon>
        <taxon>Frankiales</taxon>
        <taxon>Frankiaceae</taxon>
        <taxon>Parafrankia</taxon>
    </lineage>
</organism>
<gene>
    <name evidence="2" type="ORF">CC117_13360</name>
</gene>
<comment type="caution">
    <text evidence="2">The sequence shown here is derived from an EMBL/GenBank/DDBJ whole genome shotgun (WGS) entry which is preliminary data.</text>
</comment>
<dbReference type="AlphaFoldDB" id="A0A1S1R2L1"/>
<name>A0A1S1R2L1_9ACTN</name>
<proteinExistence type="predicted"/>
<evidence type="ECO:0000256" key="1">
    <source>
        <dbReference type="SAM" id="MobiDB-lite"/>
    </source>
</evidence>
<dbReference type="EMBL" id="MBLM01000058">
    <property type="protein sequence ID" value="OHV41178.1"/>
    <property type="molecule type" value="Genomic_DNA"/>
</dbReference>